<proteinExistence type="predicted"/>
<reference evidence="3" key="1">
    <citation type="submission" date="2010-06" db="EMBL/GenBank/DDBJ databases">
        <authorList>
            <person name="Jiang H."/>
            <person name="Abraham K."/>
            <person name="Ali S."/>
            <person name="Alsbrooks S.L."/>
            <person name="Anim B.N."/>
            <person name="Anosike U.S."/>
            <person name="Attaway T."/>
            <person name="Bandaranaike D.P."/>
            <person name="Battles P.K."/>
            <person name="Bell S.N."/>
            <person name="Bell A.V."/>
            <person name="Beltran B."/>
            <person name="Bickham C."/>
            <person name="Bustamante Y."/>
            <person name="Caleb T."/>
            <person name="Canada A."/>
            <person name="Cardenas V."/>
            <person name="Carter K."/>
            <person name="Chacko J."/>
            <person name="Chandrabose M.N."/>
            <person name="Chavez D."/>
            <person name="Chavez A."/>
            <person name="Chen L."/>
            <person name="Chu H.-S."/>
            <person name="Claassen K.J."/>
            <person name="Cockrell R."/>
            <person name="Collins M."/>
            <person name="Cooper J.A."/>
            <person name="Cree A."/>
            <person name="Curry S.M."/>
            <person name="Da Y."/>
            <person name="Dao M.D."/>
            <person name="Das B."/>
            <person name="Davila M.-L."/>
            <person name="Davy-Carroll L."/>
            <person name="Denson S."/>
            <person name="Dinh H."/>
            <person name="Ebong V.E."/>
            <person name="Edwards J.R."/>
            <person name="Egan A."/>
            <person name="El-Daye J."/>
            <person name="Escobedo L."/>
            <person name="Fernandez S."/>
            <person name="Fernando P.R."/>
            <person name="Flagg N."/>
            <person name="Forbes L.D."/>
            <person name="Fowler R.G."/>
            <person name="Fu Q."/>
            <person name="Gabisi R.A."/>
            <person name="Ganer J."/>
            <person name="Garbino Pronczuk A."/>
            <person name="Garcia R.M."/>
            <person name="Garner T."/>
            <person name="Garrett T.E."/>
            <person name="Gonzalez D.A."/>
            <person name="Hamid H."/>
            <person name="Hawkins E.S."/>
            <person name="Hirani K."/>
            <person name="Hogues M.E."/>
            <person name="Hollins B."/>
            <person name="Hsiao C.-H."/>
            <person name="Jabil R."/>
            <person name="James M.L."/>
            <person name="Jhangiani S.N."/>
            <person name="Johnson B."/>
            <person name="Johnson Q."/>
            <person name="Joshi V."/>
            <person name="Kalu J.B."/>
            <person name="Kam C."/>
            <person name="Kashfia A."/>
            <person name="Keebler J."/>
            <person name="Kisamo H."/>
            <person name="Kovar C.L."/>
            <person name="Lago L.A."/>
            <person name="Lai C.-Y."/>
            <person name="Laidlaw J."/>
            <person name="Lara F."/>
            <person name="Le T.-K."/>
            <person name="Lee S.L."/>
            <person name="Legall F.H."/>
            <person name="Lemon S.J."/>
            <person name="Lewis L.R."/>
            <person name="Li B."/>
            <person name="Liu Y."/>
            <person name="Liu Y.-S."/>
            <person name="Lopez J."/>
            <person name="Lozado R.J."/>
            <person name="Lu J."/>
            <person name="Madu R.C."/>
            <person name="Maheshwari M."/>
            <person name="Maheshwari R."/>
            <person name="Malloy K."/>
            <person name="Martinez E."/>
            <person name="Mathew T."/>
            <person name="Mercado I.C."/>
            <person name="Mercado C."/>
            <person name="Meyer B."/>
            <person name="Montgomery K."/>
            <person name="Morgan M.B."/>
            <person name="Munidasa M."/>
            <person name="Nazareth L.V."/>
            <person name="Nelson J."/>
            <person name="Ng B.M."/>
            <person name="Nguyen N.B."/>
            <person name="Nguyen P.Q."/>
            <person name="Nguyen T."/>
            <person name="Obregon M."/>
            <person name="Okwuonu G.O."/>
            <person name="Onwere C.G."/>
            <person name="Orozco G."/>
            <person name="Parra A."/>
            <person name="Patel S."/>
            <person name="Patil S."/>
            <person name="Perez A."/>
            <person name="Perez Y."/>
            <person name="Pham C."/>
            <person name="Primus E.L."/>
            <person name="Pu L.-L."/>
            <person name="Puazo M."/>
            <person name="Qin X."/>
            <person name="Quiroz J.B."/>
            <person name="Reese J."/>
            <person name="Richards S."/>
            <person name="Rives C.M."/>
            <person name="Robberts R."/>
            <person name="Ruiz S.J."/>
            <person name="Ruiz M.J."/>
            <person name="Santibanez J."/>
            <person name="Schneider B.W."/>
            <person name="Sisson I."/>
            <person name="Smith M."/>
            <person name="Sodergren E."/>
            <person name="Song X.-Z."/>
            <person name="Song B.B."/>
            <person name="Summersgill H."/>
            <person name="Thelus R."/>
            <person name="Thornton R.D."/>
            <person name="Trejos Z.Y."/>
            <person name="Usmani K."/>
            <person name="Vattathil S."/>
            <person name="Villasana D."/>
            <person name="Walker D.L."/>
            <person name="Wang S."/>
            <person name="Wang K."/>
            <person name="White C.S."/>
            <person name="Williams A.C."/>
            <person name="Williamson J."/>
            <person name="Wilson K."/>
            <person name="Woghiren I.O."/>
            <person name="Woodworth J.R."/>
            <person name="Worley K.C."/>
            <person name="Wright R.A."/>
            <person name="Wu W."/>
            <person name="Young L."/>
            <person name="Zhang L."/>
            <person name="Zhang J."/>
            <person name="Zhu Y."/>
            <person name="Muzny D.M."/>
            <person name="Weinstock G."/>
            <person name="Gibbs R.A."/>
        </authorList>
    </citation>
    <scope>NUCLEOTIDE SEQUENCE [LARGE SCALE GENOMIC DNA]</scope>
    <source>
        <strain evidence="3">LSR1</strain>
    </source>
</reference>
<dbReference type="AlphaFoldDB" id="A0A8R2NR29"/>
<sequence length="85" mass="10162">MAGNQEDVDIELFIGEVKNYPEIWNVAVETYHDKKKKRGAWINICRVFCDGFDEKDDRDKNEICNKFIQKWKNIKDSYTKSEKKN</sequence>
<evidence type="ECO:0000313" key="3">
    <source>
        <dbReference type="Proteomes" id="UP000007819"/>
    </source>
</evidence>
<evidence type="ECO:0000313" key="2">
    <source>
        <dbReference type="EnsemblMetazoa" id="XP_029346058.1"/>
    </source>
</evidence>
<evidence type="ECO:0000259" key="1">
    <source>
        <dbReference type="PROSITE" id="PS51029"/>
    </source>
</evidence>
<dbReference type="EnsemblMetazoa" id="XM_029490198.1">
    <property type="protein sequence ID" value="XP_029346058.1"/>
    <property type="gene ID" value="LOC100569798"/>
</dbReference>
<dbReference type="PROSITE" id="PS51029">
    <property type="entry name" value="MADF"/>
    <property type="match status" value="1"/>
</dbReference>
<dbReference type="KEGG" id="api:100569798"/>
<accession>A0A8R2NR29</accession>
<organism evidence="2 3">
    <name type="scientific">Acyrthosiphon pisum</name>
    <name type="common">Pea aphid</name>
    <dbReference type="NCBI Taxonomy" id="7029"/>
    <lineage>
        <taxon>Eukaryota</taxon>
        <taxon>Metazoa</taxon>
        <taxon>Ecdysozoa</taxon>
        <taxon>Arthropoda</taxon>
        <taxon>Hexapoda</taxon>
        <taxon>Insecta</taxon>
        <taxon>Pterygota</taxon>
        <taxon>Neoptera</taxon>
        <taxon>Paraneoptera</taxon>
        <taxon>Hemiptera</taxon>
        <taxon>Sternorrhyncha</taxon>
        <taxon>Aphidomorpha</taxon>
        <taxon>Aphidoidea</taxon>
        <taxon>Aphididae</taxon>
        <taxon>Macrosiphini</taxon>
        <taxon>Acyrthosiphon</taxon>
    </lineage>
</organism>
<dbReference type="InterPro" id="IPR006578">
    <property type="entry name" value="MADF-dom"/>
</dbReference>
<dbReference type="OrthoDB" id="6587340at2759"/>
<dbReference type="Pfam" id="PF10545">
    <property type="entry name" value="MADF_DNA_bdg"/>
    <property type="match status" value="1"/>
</dbReference>
<protein>
    <recommendedName>
        <fullName evidence="1">MADF domain-containing protein</fullName>
    </recommendedName>
</protein>
<dbReference type="Proteomes" id="UP000007819">
    <property type="component" value="Chromosome A2"/>
</dbReference>
<reference evidence="2" key="2">
    <citation type="submission" date="2022-06" db="UniProtKB">
        <authorList>
            <consortium name="EnsemblMetazoa"/>
        </authorList>
    </citation>
    <scope>IDENTIFICATION</scope>
</reference>
<dbReference type="GeneID" id="100569798"/>
<keyword evidence="3" id="KW-1185">Reference proteome</keyword>
<name>A0A8R2NR29_ACYPI</name>
<feature type="domain" description="MADF" evidence="1">
    <location>
        <begin position="12"/>
        <end position="85"/>
    </location>
</feature>